<organism evidence="2 3">
    <name type="scientific">Sesamum angolense</name>
    <dbReference type="NCBI Taxonomy" id="2727404"/>
    <lineage>
        <taxon>Eukaryota</taxon>
        <taxon>Viridiplantae</taxon>
        <taxon>Streptophyta</taxon>
        <taxon>Embryophyta</taxon>
        <taxon>Tracheophyta</taxon>
        <taxon>Spermatophyta</taxon>
        <taxon>Magnoliopsida</taxon>
        <taxon>eudicotyledons</taxon>
        <taxon>Gunneridae</taxon>
        <taxon>Pentapetalae</taxon>
        <taxon>asterids</taxon>
        <taxon>lamiids</taxon>
        <taxon>Lamiales</taxon>
        <taxon>Pedaliaceae</taxon>
        <taxon>Sesamum</taxon>
    </lineage>
</organism>
<reference evidence="2" key="2">
    <citation type="journal article" date="2024" name="Plant">
        <title>Genomic evolution and insights into agronomic trait innovations of Sesamum species.</title>
        <authorList>
            <person name="Miao H."/>
            <person name="Wang L."/>
            <person name="Qu L."/>
            <person name="Liu H."/>
            <person name="Sun Y."/>
            <person name="Le M."/>
            <person name="Wang Q."/>
            <person name="Wei S."/>
            <person name="Zheng Y."/>
            <person name="Lin W."/>
            <person name="Duan Y."/>
            <person name="Cao H."/>
            <person name="Xiong S."/>
            <person name="Wang X."/>
            <person name="Wei L."/>
            <person name="Li C."/>
            <person name="Ma Q."/>
            <person name="Ju M."/>
            <person name="Zhao R."/>
            <person name="Li G."/>
            <person name="Mu C."/>
            <person name="Tian Q."/>
            <person name="Mei H."/>
            <person name="Zhang T."/>
            <person name="Gao T."/>
            <person name="Zhang H."/>
        </authorList>
    </citation>
    <scope>NUCLEOTIDE SEQUENCE</scope>
    <source>
        <strain evidence="2">K16</strain>
    </source>
</reference>
<dbReference type="AlphaFoldDB" id="A0AAE1WQ20"/>
<protein>
    <submittedName>
        <fullName evidence="2">Mitochondrial protein</fullName>
    </submittedName>
</protein>
<evidence type="ECO:0000313" key="2">
    <source>
        <dbReference type="EMBL" id="KAK4397153.1"/>
    </source>
</evidence>
<feature type="domain" description="Reverse transcriptase zinc-binding" evidence="1">
    <location>
        <begin position="103"/>
        <end position="162"/>
    </location>
</feature>
<evidence type="ECO:0000259" key="1">
    <source>
        <dbReference type="Pfam" id="PF13966"/>
    </source>
</evidence>
<accession>A0AAE1WQ20</accession>
<evidence type="ECO:0000313" key="3">
    <source>
        <dbReference type="Proteomes" id="UP001289374"/>
    </source>
</evidence>
<proteinExistence type="predicted"/>
<gene>
    <name evidence="2" type="ORF">Sango_1551900</name>
</gene>
<dbReference type="Pfam" id="PF13966">
    <property type="entry name" value="zf-RVT"/>
    <property type="match status" value="1"/>
</dbReference>
<dbReference type="InterPro" id="IPR026960">
    <property type="entry name" value="RVT-Znf"/>
</dbReference>
<reference evidence="2" key="1">
    <citation type="submission" date="2020-06" db="EMBL/GenBank/DDBJ databases">
        <authorList>
            <person name="Li T."/>
            <person name="Hu X."/>
            <person name="Zhang T."/>
            <person name="Song X."/>
            <person name="Zhang H."/>
            <person name="Dai N."/>
            <person name="Sheng W."/>
            <person name="Hou X."/>
            <person name="Wei L."/>
        </authorList>
    </citation>
    <scope>NUCLEOTIDE SEQUENCE</scope>
    <source>
        <strain evidence="2">K16</strain>
        <tissue evidence="2">Leaf</tissue>
    </source>
</reference>
<dbReference type="EMBL" id="JACGWL010000008">
    <property type="protein sequence ID" value="KAK4397153.1"/>
    <property type="molecule type" value="Genomic_DNA"/>
</dbReference>
<comment type="caution">
    <text evidence="2">The sequence shown here is derived from an EMBL/GenBank/DDBJ whole genome shotgun (WGS) entry which is preliminary data.</text>
</comment>
<keyword evidence="3" id="KW-1185">Reference proteome</keyword>
<dbReference type="PANTHER" id="PTHR33116:SF86">
    <property type="entry name" value="REVERSE TRANSCRIPTASE DOMAIN-CONTAINING PROTEIN"/>
    <property type="match status" value="1"/>
</dbReference>
<dbReference type="PANTHER" id="PTHR33116">
    <property type="entry name" value="REVERSE TRANSCRIPTASE ZINC-BINDING DOMAIN-CONTAINING PROTEIN-RELATED-RELATED"/>
    <property type="match status" value="1"/>
</dbReference>
<sequence length="193" mass="21722">MSCFKMLEGLLADIESMMANFFWHPDRAGKIHWLPWKKLCLSKMEGGLGFRNLSEFNQALYSEWGARPSYAWHSLLHARPMLELGLELGLGLGLCWFIRNGRNVAAPKVLLFAWKCCQGVVPSAINLKKRGVIVDSSCALCRLEEVHVMHVLAECSYARQCWVLVHIPAHITTRDSLDAGDLAEAGLFRKPGR</sequence>
<name>A0AAE1WQ20_9LAMI</name>
<dbReference type="Proteomes" id="UP001289374">
    <property type="component" value="Unassembled WGS sequence"/>
</dbReference>